<reference evidence="5 6" key="2">
    <citation type="submission" date="2024-05" db="EMBL/GenBank/DDBJ databases">
        <authorList>
            <person name="Chen Y."/>
            <person name="Shah S."/>
            <person name="Dougan E. K."/>
            <person name="Thang M."/>
            <person name="Chan C."/>
        </authorList>
    </citation>
    <scope>NUCLEOTIDE SEQUENCE [LARGE SCALE GENOMIC DNA]</scope>
</reference>
<feature type="compositionally biased region" description="Low complexity" evidence="2">
    <location>
        <begin position="2462"/>
        <end position="2530"/>
    </location>
</feature>
<name>A0A9P1BFD2_9DINO</name>
<evidence type="ECO:0000259" key="3">
    <source>
        <dbReference type="Pfam" id="PF00078"/>
    </source>
</evidence>
<dbReference type="EMBL" id="CAMXCT030000014">
    <property type="protein sequence ID" value="CAL4759790.1"/>
    <property type="molecule type" value="Genomic_DNA"/>
</dbReference>
<dbReference type="PANTHER" id="PTHR47942:SF63">
    <property type="entry name" value="PENTATRICOPEPTIDE REPEAT-CONTAINING PROTEIN"/>
    <property type="match status" value="1"/>
</dbReference>
<dbReference type="Gene3D" id="3.30.420.10">
    <property type="entry name" value="Ribonuclease H-like superfamily/Ribonuclease H"/>
    <property type="match status" value="1"/>
</dbReference>
<evidence type="ECO:0000313" key="5">
    <source>
        <dbReference type="EMBL" id="CAL4759790.1"/>
    </source>
</evidence>
<dbReference type="InterPro" id="IPR051222">
    <property type="entry name" value="PPR/CCM1_RNA-binding"/>
</dbReference>
<feature type="domain" description="Reverse transcriptase" evidence="3">
    <location>
        <begin position="419"/>
        <end position="631"/>
    </location>
</feature>
<feature type="compositionally biased region" description="Acidic residues" evidence="2">
    <location>
        <begin position="2331"/>
        <end position="2379"/>
    </location>
</feature>
<evidence type="ECO:0000313" key="4">
    <source>
        <dbReference type="EMBL" id="CAI3972478.1"/>
    </source>
</evidence>
<protein>
    <recommendedName>
        <fullName evidence="3">Reverse transcriptase domain-containing protein</fullName>
    </recommendedName>
</protein>
<dbReference type="SUPFAM" id="SSF56672">
    <property type="entry name" value="DNA/RNA polymerases"/>
    <property type="match status" value="1"/>
</dbReference>
<feature type="compositionally biased region" description="Low complexity" evidence="2">
    <location>
        <begin position="2659"/>
        <end position="2693"/>
    </location>
</feature>
<dbReference type="OrthoDB" id="426210at2759"/>
<accession>A0A9P1BFD2</accession>
<dbReference type="Proteomes" id="UP001152797">
    <property type="component" value="Unassembled WGS sequence"/>
</dbReference>
<sequence>MGDFNCNPGAILAEELEARQMADLRTLHLQLTGQPMPPTCKGVTTPDMAICSPEVANWVSQVHVCPPGDFDTHQVVTFRLQIPADVQYAQCLQLPRTWVELNIDSQYIPEAYEHANHVLGSPQDLREWGATVECAIDCAYRQTQLALGTHPLAVQPLSKAYRGRCCPRKPRQIQRALLTKVARPGDFASGDEIARYATLHKVKQVRRVQALYNRMKVVLSQLVFDKWHELHLEWNAILRARAFGGNFVQWCQRQPELGPPAIRKAFASIREPAMPPLHEVVTDVIEDAILNMPATDESCQLLQHKIHTDPREILALLTQYWLPYWNSHGDRPGTHEAFAALLRSLPQQIPGPALRLNDDELWTQAIASLKVPSARGVDGISSLELQQLPPAAIRHLKSLLLAQSHGFAADYMLAITVPIPKTPDVPTPGQVRPITILPQIYRLWAKVCTRQLLTHLAQHLPPDITGFLRGRGPTEAFLRQQIHIEISHWSQSHAAGMSIDLLKCFNTIAPWAVKMTFEWLGFPAQIVEQWSHSLRNLTRVWKLGHECTSPISTNHGMPEGDSWSVVSILALAYVWVLAIKQEAPSCFLSAYADNWSWAATAPAEHEHILQCTTDLAHMTHMVVDWKKSWTWATSPTMHNMLLQVLATKPYVAELHRKLRAMDLGAMMTYQGAPQLGKFRQRLERAHQRLQRLEKHQLPHHTKALLVKNSVVPLAFYGSEVIPLGETHVRKLRSAISNAMLGHSQSRNAALAILAMPKLQDPMLELVIRSIRAMKKMYNHMTPAEQATFRRVASRHTGLAAQCKGPLGCMVFYLSKLGWTYHADGRIQVDANIYLPLHSTNTAVFAKWALYTWGQDVMLHHSDRKQLRLLRLNPCDTRQVIAKFSETAQRQLAQDISLSYQTESQKSKWAEDATGECQYCGDTDSRHHRIYECPAAADVRQRFRDTIDWMQLMGSEFHELPFLLQHENQQLLEHLHFCQPEAMISQQMSDILANLPPEYIPTFYTDGALIHPHSATCRYGAYAIVMDTCMNTEQRVAEVQIWRQTGTFPASLCRLASARVTGNQTIYRAELFAVVCICEWTQNTCVKTDNASVVSTFNQCLDAVVFSQLSHMTDSDLVYRLWTALRTGRRSICKVKAHQEVTIQHTALEIYDILGNALADEVAGQTATRLHPQITRLADDMFTDTNQAQTYLASFYEMLLELRTHYAKLQRNSHEGLLHDMLHRSSGPSPQQRLACWTVADPWVAPPPGVTMFQYSPWGLEVCKLVQEWMLLVKWRKQEEPLPQDPGVSWMELWVSFTLWSQFLLPQKRPLPNGDFYLQAFPDWTTVQVYNLQMGEVANNFANLILQIRKLTTHDVWPVRAKGFCKSVYLLGGRHQPYGILQRPEMPEQAQVAEYMKKFVTQSTDTDALPSMSGIQLRLLEGMTLTRCWSQALKHEMAQTGPTATLFCMTLLIGRYGPNAGVMATSTTDEGPNRRFPSNDTAGDPAPKDLAEEVLKMMAAARVEANVFHYNAALSAYGVSAWDSALHLLSQMSVNGIAADEFSFSSTFSSCQDHWRRVFTLWRGMAVLPNTVCFNALISALANENEDLWPSALHVLQVMASRRLPAESFTASSCIDACQEQWQEALQLGTLMDPGPVVTNTLSAAYQRALVWRCSIQLLAQSATGRLSPGLRRHTAVLGALRWRKALELWEEMGGRLPFRPNEITCSSAAYACAQEGGWEDAAALLLAAAMATVRPNEISRSMLTIACEQASQWLHAICHLDECDLAAVGAAVGAVGSARKWHMALFLRAPGPSCAAAALSSCASAGRWELALQLVCSADLDGLAGLHAGLRAIAKGRRWPVAVALLKAFGRLRAQPSVVSYDVTLGAFDTGVAVVFLNWLGWETAGHLLDRADLIKTKSSYRHAEECDASIDDTGLIQKKSAHLKAMPLAPQWNLLSRPLPRPVSLLGNGTNGSKGSHGSNGTAQPSCFEHDCDYWTASGYSCEVLQDYYQCDCTGSKCALDVPSCTLGTCNGHSCDYWVVLHGMRCSAEPLSSCNCEGCRCIHDEVEPTEKPPEVTNVTTNVTTDVPDTSVAPTAAPEPQDHPEEVCEMCGSQDCNYWVHHQLFDCNTLINTYACSCRFCTACQADESPPADESPQLDESPQAKDAVLWERELKQEAEKALSLAMGEDEAGTNLPSGMTALKIATVTVKIPESATTLGEEEGPEDLESGQWWGASATVSDGEEDLECPCGLYKRHASSPGLMKTLIAAGECHDVRREGGPGESTTVPGEEEDLECRCGRVPLYQERRRTWSVVAAPGLMKTLAIVAGEYHCTRRGGGPGVSLRESTTVPGEEEESTSVPQEEEESTTVPGEEEEHTTELPEEPEEHTTELPEEPEETTAEPTSAGQPQPPEETTAEPTPAGPQPPEETTAEPTPAGTPAGQPQPPEETTAEPTPAGTPAGQPQPPEETTAEPTPAGPQPPEETTAEPTPAGTPAGQPQPPEETTAEPTPAGTPAGQPQPPEETTAEPTPAGTPAGQPQPPEETTAEPTAPGQPQPPDDTTAEPTPAGTPAGQPQPLEETTAEPTPAGTPAGQPQPPEETTAEPTPAGPQAPDDTTAEPTPAGTPAGQPQPPEETTAEPTPAGTPAGQPQPPEETTAEPQPPEETTAEPTSAGQPQPPDDTTAEPTPAGTPAGQPQPPEETTAEPTPAGTPAGQPQPPDAAEDAEPTGPVEPTDEPVDPVVTEAPIPTETPVVPPETSVVPPETPTYPLWTGTTSHPEQACKMCVALGKTCDEMKDLDYSCKYIAHNWGCDCSGCECALDTEVCPKTCGASSEVTGGETPDCNFWVKQGYKCDELEKTYGCLCKGCSGCER</sequence>
<feature type="compositionally biased region" description="Low complexity" evidence="2">
    <location>
        <begin position="2718"/>
        <end position="2741"/>
    </location>
</feature>
<evidence type="ECO:0000256" key="2">
    <source>
        <dbReference type="SAM" id="MobiDB-lite"/>
    </source>
</evidence>
<feature type="region of interest" description="Disordered" evidence="2">
    <location>
        <begin position="1465"/>
        <end position="1484"/>
    </location>
</feature>
<dbReference type="PANTHER" id="PTHR47942">
    <property type="entry name" value="TETRATRICOPEPTIDE REPEAT (TPR)-LIKE SUPERFAMILY PROTEIN-RELATED"/>
    <property type="match status" value="1"/>
</dbReference>
<dbReference type="EMBL" id="CAMXCT010000014">
    <property type="protein sequence ID" value="CAI3972478.1"/>
    <property type="molecule type" value="Genomic_DNA"/>
</dbReference>
<dbReference type="GO" id="GO:0003676">
    <property type="term" value="F:nucleic acid binding"/>
    <property type="evidence" value="ECO:0007669"/>
    <property type="project" value="InterPro"/>
</dbReference>
<comment type="caution">
    <text evidence="4">The sequence shown here is derived from an EMBL/GenBank/DDBJ whole genome shotgun (WGS) entry which is preliminary data.</text>
</comment>
<reference evidence="4" key="1">
    <citation type="submission" date="2022-10" db="EMBL/GenBank/DDBJ databases">
        <authorList>
            <person name="Chen Y."/>
            <person name="Dougan E. K."/>
            <person name="Chan C."/>
            <person name="Rhodes N."/>
            <person name="Thang M."/>
        </authorList>
    </citation>
    <scope>NUCLEOTIDE SEQUENCE</scope>
</reference>
<dbReference type="Pfam" id="PF00078">
    <property type="entry name" value="RVT_1"/>
    <property type="match status" value="1"/>
</dbReference>
<feature type="region of interest" description="Disordered" evidence="2">
    <location>
        <begin position="2053"/>
        <end position="2081"/>
    </location>
</feature>
<feature type="compositionally biased region" description="Polar residues" evidence="2">
    <location>
        <begin position="1465"/>
        <end position="1480"/>
    </location>
</feature>
<dbReference type="InterPro" id="IPR011990">
    <property type="entry name" value="TPR-like_helical_dom_sf"/>
</dbReference>
<feature type="compositionally biased region" description="Low complexity" evidence="2">
    <location>
        <begin position="2407"/>
        <end position="2454"/>
    </location>
</feature>
<organism evidence="4">
    <name type="scientific">Cladocopium goreaui</name>
    <dbReference type="NCBI Taxonomy" id="2562237"/>
    <lineage>
        <taxon>Eukaryota</taxon>
        <taxon>Sar</taxon>
        <taxon>Alveolata</taxon>
        <taxon>Dinophyceae</taxon>
        <taxon>Suessiales</taxon>
        <taxon>Symbiodiniaceae</taxon>
        <taxon>Cladocopium</taxon>
    </lineage>
</organism>
<feature type="region of interest" description="Disordered" evidence="2">
    <location>
        <begin position="2312"/>
        <end position="2742"/>
    </location>
</feature>
<feature type="compositionally biased region" description="Low complexity" evidence="2">
    <location>
        <begin position="2538"/>
        <end position="2650"/>
    </location>
</feature>
<feature type="compositionally biased region" description="Low complexity" evidence="2">
    <location>
        <begin position="2380"/>
        <end position="2399"/>
    </location>
</feature>
<proteinExistence type="predicted"/>
<gene>
    <name evidence="4" type="ORF">C1SCF055_LOCUS1060</name>
</gene>
<keyword evidence="1" id="KW-0677">Repeat</keyword>
<keyword evidence="6" id="KW-1185">Reference proteome</keyword>
<dbReference type="InterPro" id="IPR012337">
    <property type="entry name" value="RNaseH-like_sf"/>
</dbReference>
<evidence type="ECO:0000313" key="6">
    <source>
        <dbReference type="Proteomes" id="UP001152797"/>
    </source>
</evidence>
<dbReference type="Gene3D" id="1.25.40.10">
    <property type="entry name" value="Tetratricopeptide repeat domain"/>
    <property type="match status" value="3"/>
</dbReference>
<dbReference type="SUPFAM" id="SSF53098">
    <property type="entry name" value="Ribonuclease H-like"/>
    <property type="match status" value="1"/>
</dbReference>
<dbReference type="InterPro" id="IPR043502">
    <property type="entry name" value="DNA/RNA_pol_sf"/>
</dbReference>
<feature type="compositionally biased region" description="Low complexity" evidence="2">
    <location>
        <begin position="2055"/>
        <end position="2070"/>
    </location>
</feature>
<dbReference type="EMBL" id="CAMXCT020000014">
    <property type="protein sequence ID" value="CAL1125853.1"/>
    <property type="molecule type" value="Genomic_DNA"/>
</dbReference>
<dbReference type="InterPro" id="IPR000477">
    <property type="entry name" value="RT_dom"/>
</dbReference>
<evidence type="ECO:0000256" key="1">
    <source>
        <dbReference type="ARBA" id="ARBA00022737"/>
    </source>
</evidence>
<dbReference type="InterPro" id="IPR036397">
    <property type="entry name" value="RNaseH_sf"/>
</dbReference>